<proteinExistence type="inferred from homology"/>
<dbReference type="PROSITE" id="PS51464">
    <property type="entry name" value="SIS"/>
    <property type="match status" value="1"/>
</dbReference>
<reference evidence="10" key="1">
    <citation type="submission" date="2021-05" db="EMBL/GenBank/DDBJ databases">
        <title>Genome of Sphingobium sp. strain.</title>
        <authorList>
            <person name="Fan R."/>
        </authorList>
    </citation>
    <scope>NUCLEOTIDE SEQUENCE</scope>
    <source>
        <strain evidence="10">H33</strain>
    </source>
</reference>
<dbReference type="GO" id="GO:0019146">
    <property type="term" value="F:arabinose-5-phosphate isomerase activity"/>
    <property type="evidence" value="ECO:0007669"/>
    <property type="project" value="UniProtKB-ARBA"/>
</dbReference>
<keyword evidence="11" id="KW-1185">Reference proteome</keyword>
<accession>A0A9X1IRI9</accession>
<organism evidence="10 11">
    <name type="scientific">Sphingobium nicotianae</name>
    <dbReference type="NCBI Taxonomy" id="2782607"/>
    <lineage>
        <taxon>Bacteria</taxon>
        <taxon>Pseudomonadati</taxon>
        <taxon>Pseudomonadota</taxon>
        <taxon>Alphaproteobacteria</taxon>
        <taxon>Sphingomonadales</taxon>
        <taxon>Sphingomonadaceae</taxon>
        <taxon>Sphingobium</taxon>
    </lineage>
</organism>
<dbReference type="InterPro" id="IPR001347">
    <property type="entry name" value="SIS_dom"/>
</dbReference>
<evidence type="ECO:0000256" key="7">
    <source>
        <dbReference type="PROSITE-ProRule" id="PRU00703"/>
    </source>
</evidence>
<feature type="site" description="Catalytically relevant" evidence="6">
    <location>
        <position position="118"/>
    </location>
</feature>
<dbReference type="SUPFAM" id="SSF54631">
    <property type="entry name" value="CBS-domain pair"/>
    <property type="match status" value="1"/>
</dbReference>
<keyword evidence="5" id="KW-0862">Zinc</keyword>
<dbReference type="AlphaFoldDB" id="A0A9X1IRI9"/>
<dbReference type="InterPro" id="IPR035474">
    <property type="entry name" value="SIS_Kpsf"/>
</dbReference>
<dbReference type="PROSITE" id="PS51371">
    <property type="entry name" value="CBS"/>
    <property type="match status" value="2"/>
</dbReference>
<feature type="domain" description="CBS" evidence="8">
    <location>
        <begin position="218"/>
        <end position="279"/>
    </location>
</feature>
<dbReference type="FunFam" id="3.40.50.10490:FF:000011">
    <property type="entry name" value="Arabinose 5-phosphate isomerase"/>
    <property type="match status" value="1"/>
</dbReference>
<evidence type="ECO:0000256" key="4">
    <source>
        <dbReference type="PIRNR" id="PIRNR004692"/>
    </source>
</evidence>
<feature type="site" description="Catalytically relevant" evidence="6">
    <location>
        <position position="159"/>
    </location>
</feature>
<dbReference type="GO" id="GO:0097367">
    <property type="term" value="F:carbohydrate derivative binding"/>
    <property type="evidence" value="ECO:0007669"/>
    <property type="project" value="InterPro"/>
</dbReference>
<feature type="domain" description="SIS" evidence="9">
    <location>
        <begin position="48"/>
        <end position="191"/>
    </location>
</feature>
<dbReference type="SMART" id="SM00116">
    <property type="entry name" value="CBS"/>
    <property type="match status" value="2"/>
</dbReference>
<dbReference type="CDD" id="cd05014">
    <property type="entry name" value="SIS_Kpsf"/>
    <property type="match status" value="1"/>
</dbReference>
<dbReference type="Pfam" id="PF00571">
    <property type="entry name" value="CBS"/>
    <property type="match status" value="2"/>
</dbReference>
<dbReference type="GO" id="GO:0005975">
    <property type="term" value="P:carbohydrate metabolic process"/>
    <property type="evidence" value="ECO:0007669"/>
    <property type="project" value="InterPro"/>
</dbReference>
<dbReference type="InterPro" id="IPR046342">
    <property type="entry name" value="CBS_dom_sf"/>
</dbReference>
<gene>
    <name evidence="10" type="ORF">KK488_11320</name>
</gene>
<protein>
    <submittedName>
        <fullName evidence="10">KpsF/GutQ family sugar-phosphate isomerase</fullName>
    </submittedName>
</protein>
<dbReference type="CDD" id="cd04604">
    <property type="entry name" value="CBS_pair_SIS_assoc"/>
    <property type="match status" value="1"/>
</dbReference>
<comment type="similarity">
    <text evidence="1 4">Belongs to the SIS family. GutQ/KpsF subfamily.</text>
</comment>
<dbReference type="PANTHER" id="PTHR42745:SF1">
    <property type="entry name" value="ARABINOSE 5-PHOSPHATE ISOMERASE KDSD"/>
    <property type="match status" value="1"/>
</dbReference>
<dbReference type="InterPro" id="IPR046348">
    <property type="entry name" value="SIS_dom_sf"/>
</dbReference>
<dbReference type="InterPro" id="IPR000644">
    <property type="entry name" value="CBS_dom"/>
</dbReference>
<evidence type="ECO:0000313" key="11">
    <source>
        <dbReference type="Proteomes" id="UP001138757"/>
    </source>
</evidence>
<dbReference type="PIRSF" id="PIRSF004692">
    <property type="entry name" value="KdsD_KpsF"/>
    <property type="match status" value="1"/>
</dbReference>
<evidence type="ECO:0000256" key="2">
    <source>
        <dbReference type="ARBA" id="ARBA00022737"/>
    </source>
</evidence>
<dbReference type="Proteomes" id="UP001138757">
    <property type="component" value="Unassembled WGS sequence"/>
</dbReference>
<evidence type="ECO:0000259" key="8">
    <source>
        <dbReference type="PROSITE" id="PS51371"/>
    </source>
</evidence>
<dbReference type="InterPro" id="IPR050986">
    <property type="entry name" value="GutQ/KpsF_isomerases"/>
</dbReference>
<keyword evidence="5" id="KW-0479">Metal-binding</keyword>
<dbReference type="Gene3D" id="3.10.580.10">
    <property type="entry name" value="CBS-domain"/>
    <property type="match status" value="1"/>
</dbReference>
<evidence type="ECO:0000256" key="3">
    <source>
        <dbReference type="ARBA" id="ARBA00023122"/>
    </source>
</evidence>
<comment type="caution">
    <text evidence="10">The sequence shown here is derived from an EMBL/GenBank/DDBJ whole genome shotgun (WGS) entry which is preliminary data.</text>
</comment>
<dbReference type="EMBL" id="JAHGAW010000007">
    <property type="protein sequence ID" value="MBT2187531.1"/>
    <property type="molecule type" value="Genomic_DNA"/>
</dbReference>
<keyword evidence="10" id="KW-0413">Isomerase</keyword>
<evidence type="ECO:0000256" key="1">
    <source>
        <dbReference type="ARBA" id="ARBA00008165"/>
    </source>
</evidence>
<dbReference type="GO" id="GO:0046872">
    <property type="term" value="F:metal ion binding"/>
    <property type="evidence" value="ECO:0007669"/>
    <property type="project" value="UniProtKB-KW"/>
</dbReference>
<sequence>MATLHHRAAGRSLEDQATTLEAGRSAILQEARGLMDLAASVDDGFVDAVHAILTVERRVIVTGVGKSGHIGRKVAATFAATGTASFFLHASEAAHGDLGMVTTGDLLLVLSNSGFSRELRPLLAYARRQGVPVIGIVSKLNSPLARASDIVLQLPDAQEACPVRIAPTTSTTMMLALGDALALAVMQRKGLTRTDIAQWHPGGEIGSRIAPVDDVIDLDEPLPLVSWHAPMRDIVFEMTSGGKGVAGVIGEDGALIGIITDGDLRRAFDHVLTARAIDIMTRDPITVPSGTPVEEVLTLMNNAKITVLFVTEVGDPSTPIAIAHIHDLVP</sequence>
<feature type="binding site" evidence="5">
    <location>
        <position position="89"/>
    </location>
    <ligand>
        <name>Zn(2+)</name>
        <dbReference type="ChEBI" id="CHEBI:29105"/>
    </ligand>
</feature>
<name>A0A9X1IRI9_9SPHN</name>
<evidence type="ECO:0000313" key="10">
    <source>
        <dbReference type="EMBL" id="MBT2187531.1"/>
    </source>
</evidence>
<keyword evidence="2" id="KW-0677">Repeat</keyword>
<feature type="site" description="Catalytically relevant" evidence="6">
    <location>
        <position position="200"/>
    </location>
</feature>
<feature type="domain" description="CBS" evidence="8">
    <location>
        <begin position="280"/>
        <end position="330"/>
    </location>
</feature>
<dbReference type="GO" id="GO:1901135">
    <property type="term" value="P:carbohydrate derivative metabolic process"/>
    <property type="evidence" value="ECO:0007669"/>
    <property type="project" value="InterPro"/>
</dbReference>
<feature type="site" description="Catalytically relevant" evidence="6">
    <location>
        <position position="66"/>
    </location>
</feature>
<evidence type="ECO:0000259" key="9">
    <source>
        <dbReference type="PROSITE" id="PS51464"/>
    </source>
</evidence>
<evidence type="ECO:0000256" key="6">
    <source>
        <dbReference type="PIRSR" id="PIRSR004692-3"/>
    </source>
</evidence>
<dbReference type="InterPro" id="IPR004800">
    <property type="entry name" value="KdsD/KpsF-type"/>
</dbReference>
<dbReference type="Gene3D" id="3.40.50.10490">
    <property type="entry name" value="Glucose-6-phosphate isomerase like protein, domain 1"/>
    <property type="match status" value="1"/>
</dbReference>
<dbReference type="SUPFAM" id="SSF53697">
    <property type="entry name" value="SIS domain"/>
    <property type="match status" value="1"/>
</dbReference>
<dbReference type="Pfam" id="PF01380">
    <property type="entry name" value="SIS"/>
    <property type="match status" value="1"/>
</dbReference>
<dbReference type="NCBIfam" id="TIGR00393">
    <property type="entry name" value="kpsF"/>
    <property type="match status" value="1"/>
</dbReference>
<keyword evidence="3 7" id="KW-0129">CBS domain</keyword>
<dbReference type="PANTHER" id="PTHR42745">
    <property type="match status" value="1"/>
</dbReference>
<evidence type="ECO:0000256" key="5">
    <source>
        <dbReference type="PIRSR" id="PIRSR004692-2"/>
    </source>
</evidence>